<dbReference type="InterPro" id="IPR035979">
    <property type="entry name" value="RBD_domain_sf"/>
</dbReference>
<feature type="region of interest" description="Disordered" evidence="3">
    <location>
        <begin position="170"/>
        <end position="551"/>
    </location>
</feature>
<organism evidence="5 6">
    <name type="scientific">Peltaster fructicola</name>
    <dbReference type="NCBI Taxonomy" id="286661"/>
    <lineage>
        <taxon>Eukaryota</taxon>
        <taxon>Fungi</taxon>
        <taxon>Dikarya</taxon>
        <taxon>Ascomycota</taxon>
        <taxon>Pezizomycotina</taxon>
        <taxon>Dothideomycetes</taxon>
        <taxon>Dothideomycetes incertae sedis</taxon>
        <taxon>Peltaster</taxon>
    </lineage>
</organism>
<feature type="compositionally biased region" description="Basic and acidic residues" evidence="3">
    <location>
        <begin position="236"/>
        <end position="250"/>
    </location>
</feature>
<keyword evidence="6" id="KW-1185">Reference proteome</keyword>
<dbReference type="InterPro" id="IPR012677">
    <property type="entry name" value="Nucleotide-bd_a/b_plait_sf"/>
</dbReference>
<feature type="compositionally biased region" description="Basic and acidic residues" evidence="3">
    <location>
        <begin position="214"/>
        <end position="227"/>
    </location>
</feature>
<evidence type="ECO:0000313" key="6">
    <source>
        <dbReference type="Proteomes" id="UP000503462"/>
    </source>
</evidence>
<evidence type="ECO:0000313" key="5">
    <source>
        <dbReference type="EMBL" id="QIW95359.1"/>
    </source>
</evidence>
<feature type="compositionally biased region" description="Basic and acidic residues" evidence="3">
    <location>
        <begin position="286"/>
        <end position="305"/>
    </location>
</feature>
<proteinExistence type="predicted"/>
<feature type="compositionally biased region" description="Basic and acidic residues" evidence="3">
    <location>
        <begin position="386"/>
        <end position="421"/>
    </location>
</feature>
<evidence type="ECO:0000256" key="2">
    <source>
        <dbReference type="PROSITE-ProRule" id="PRU00176"/>
    </source>
</evidence>
<dbReference type="GO" id="GO:0003723">
    <property type="term" value="F:RNA binding"/>
    <property type="evidence" value="ECO:0007669"/>
    <property type="project" value="UniProtKB-UniRule"/>
</dbReference>
<feature type="compositionally biased region" description="Gly residues" evidence="3">
    <location>
        <begin position="62"/>
        <end position="76"/>
    </location>
</feature>
<reference evidence="5 6" key="1">
    <citation type="journal article" date="2016" name="Sci. Rep.">
        <title>Peltaster fructicola genome reveals evolution from an invasive phytopathogen to an ectophytic parasite.</title>
        <authorList>
            <person name="Xu C."/>
            <person name="Chen H."/>
            <person name="Gleason M.L."/>
            <person name="Xu J.R."/>
            <person name="Liu H."/>
            <person name="Zhang R."/>
            <person name="Sun G."/>
        </authorList>
    </citation>
    <scope>NUCLEOTIDE SEQUENCE [LARGE SCALE GENOMIC DNA]</scope>
    <source>
        <strain evidence="5 6">LNHT1506</strain>
    </source>
</reference>
<dbReference type="InterPro" id="IPR000504">
    <property type="entry name" value="RRM_dom"/>
</dbReference>
<dbReference type="OrthoDB" id="48651at2759"/>
<accession>A0A6H0XLH6</accession>
<dbReference type="PANTHER" id="PTHR23236:SF11">
    <property type="entry name" value="EUKARYOTIC TRANSLATION INITIATION FACTOR 4H"/>
    <property type="match status" value="1"/>
</dbReference>
<name>A0A6H0XLH6_9PEZI</name>
<dbReference type="Proteomes" id="UP000503462">
    <property type="component" value="Chromosome 1"/>
</dbReference>
<feature type="domain" description="RRM" evidence="4">
    <location>
        <begin position="100"/>
        <end position="176"/>
    </location>
</feature>
<dbReference type="Pfam" id="PF00076">
    <property type="entry name" value="RRM_1"/>
    <property type="match status" value="1"/>
</dbReference>
<evidence type="ECO:0000256" key="1">
    <source>
        <dbReference type="ARBA" id="ARBA00022884"/>
    </source>
</evidence>
<feature type="compositionally biased region" description="Low complexity" evidence="3">
    <location>
        <begin position="328"/>
        <end position="344"/>
    </location>
</feature>
<feature type="compositionally biased region" description="Low complexity" evidence="3">
    <location>
        <begin position="520"/>
        <end position="530"/>
    </location>
</feature>
<evidence type="ECO:0000256" key="3">
    <source>
        <dbReference type="SAM" id="MobiDB-lite"/>
    </source>
</evidence>
<feature type="compositionally biased region" description="Basic and acidic residues" evidence="3">
    <location>
        <begin position="454"/>
        <end position="477"/>
    </location>
</feature>
<feature type="compositionally biased region" description="Polar residues" evidence="3">
    <location>
        <begin position="357"/>
        <end position="370"/>
    </location>
</feature>
<protein>
    <recommendedName>
        <fullName evidence="4">RRM domain-containing protein</fullName>
    </recommendedName>
</protein>
<dbReference type="PANTHER" id="PTHR23236">
    <property type="entry name" value="EUKARYOTIC TRANSLATION INITIATION FACTOR 4B/4H"/>
    <property type="match status" value="1"/>
</dbReference>
<feature type="compositionally biased region" description="Basic and acidic residues" evidence="3">
    <location>
        <begin position="79"/>
        <end position="91"/>
    </location>
</feature>
<gene>
    <name evidence="5" type="ORF">AMS68_000877</name>
</gene>
<sequence>MAPKKKQEKMALGDFLTNQALGSWADEMDSQPIPSAPAYSSGAGSAFGGGSERRAFSSQQSWGGGADRPARGGMGDRGASYDRPRFSDREQLPLPDKPPYTAHLGNLAFDVTQADITSFLADCEVTSIRIVEDKMDHKPKGFGYVEFGTLEGLKKALTLTDTQFMGRPIRISVAEPPKDRADTRDFSDWSRKGPLPNLPSQGRQPSRGFNRGGNFDDRSDAGSERGGSRRPAFFSEDSKVRDFGNWERKGPLSPAPGAGPPVRDGGRLREGGTPREERSGASWGEGRADAGSRPPRREFQERPAVERAPTAAEQDNQWRSKMRPDPSPAATPDASTPSSPQPQAVKERPRLNLAKRTVSTIDTDVASSGADSKASPFGSARPIDTATREREVDEKRQVAIREKKDADDKAKAEKASRDAAPKSRGPAQDGAEKVTSPSNESGPRRGSRQPNGTKAKENGDAAPQKDRPSFSILKRDAGEEEGDSEADMPDASANGNIIGDKETKPQEIVQEVSKDGEGGEATAEALEADGWSTVPQKAKNSRRGGARALAS</sequence>
<dbReference type="PROSITE" id="PS50102">
    <property type="entry name" value="RRM"/>
    <property type="match status" value="1"/>
</dbReference>
<dbReference type="SUPFAM" id="SSF54928">
    <property type="entry name" value="RNA-binding domain, RBD"/>
    <property type="match status" value="1"/>
</dbReference>
<dbReference type="GO" id="GO:0005730">
    <property type="term" value="C:nucleolus"/>
    <property type="evidence" value="ECO:0007669"/>
    <property type="project" value="TreeGrafter"/>
</dbReference>
<dbReference type="AlphaFoldDB" id="A0A6H0XLH6"/>
<dbReference type="Gene3D" id="3.30.70.330">
    <property type="match status" value="1"/>
</dbReference>
<feature type="compositionally biased region" description="Acidic residues" evidence="3">
    <location>
        <begin position="478"/>
        <end position="488"/>
    </location>
</feature>
<feature type="compositionally biased region" description="Basic and acidic residues" evidence="3">
    <location>
        <begin position="176"/>
        <end position="191"/>
    </location>
</feature>
<evidence type="ECO:0000259" key="4">
    <source>
        <dbReference type="PROSITE" id="PS50102"/>
    </source>
</evidence>
<dbReference type="SMART" id="SM00360">
    <property type="entry name" value="RRM"/>
    <property type="match status" value="1"/>
</dbReference>
<feature type="region of interest" description="Disordered" evidence="3">
    <location>
        <begin position="26"/>
        <end position="99"/>
    </location>
</feature>
<feature type="compositionally biased region" description="Basic and acidic residues" evidence="3">
    <location>
        <begin position="264"/>
        <end position="279"/>
    </location>
</feature>
<dbReference type="EMBL" id="CP051139">
    <property type="protein sequence ID" value="QIW95359.1"/>
    <property type="molecule type" value="Genomic_DNA"/>
</dbReference>
<keyword evidence="1 2" id="KW-0694">RNA-binding</keyword>